<protein>
    <submittedName>
        <fullName evidence="1">Uncharacterized protein</fullName>
    </submittedName>
</protein>
<dbReference type="Proteomes" id="UP001458880">
    <property type="component" value="Unassembled WGS sequence"/>
</dbReference>
<accession>A0AAW1LVM1</accession>
<organism evidence="1 2">
    <name type="scientific">Popillia japonica</name>
    <name type="common">Japanese beetle</name>
    <dbReference type="NCBI Taxonomy" id="7064"/>
    <lineage>
        <taxon>Eukaryota</taxon>
        <taxon>Metazoa</taxon>
        <taxon>Ecdysozoa</taxon>
        <taxon>Arthropoda</taxon>
        <taxon>Hexapoda</taxon>
        <taxon>Insecta</taxon>
        <taxon>Pterygota</taxon>
        <taxon>Neoptera</taxon>
        <taxon>Endopterygota</taxon>
        <taxon>Coleoptera</taxon>
        <taxon>Polyphaga</taxon>
        <taxon>Scarabaeiformia</taxon>
        <taxon>Scarabaeidae</taxon>
        <taxon>Rutelinae</taxon>
        <taxon>Popillia</taxon>
    </lineage>
</organism>
<proteinExistence type="predicted"/>
<evidence type="ECO:0000313" key="1">
    <source>
        <dbReference type="EMBL" id="KAK9737916.1"/>
    </source>
</evidence>
<name>A0AAW1LVM1_POPJA</name>
<dbReference type="AlphaFoldDB" id="A0AAW1LVM1"/>
<sequence>MASVLSDQMSGLKLQTKTVGEDRIRKAKERNEDIAVLSMERPGQENPFKCSAGEDCLMGDPTILPLGSVYNFLLVLKHAYGYI</sequence>
<keyword evidence="2" id="KW-1185">Reference proteome</keyword>
<comment type="caution">
    <text evidence="1">The sequence shown here is derived from an EMBL/GenBank/DDBJ whole genome shotgun (WGS) entry which is preliminary data.</text>
</comment>
<evidence type="ECO:0000313" key="2">
    <source>
        <dbReference type="Proteomes" id="UP001458880"/>
    </source>
</evidence>
<dbReference type="EMBL" id="JASPKY010000093">
    <property type="protein sequence ID" value="KAK9737916.1"/>
    <property type="molecule type" value="Genomic_DNA"/>
</dbReference>
<reference evidence="1 2" key="1">
    <citation type="journal article" date="2024" name="BMC Genomics">
        <title>De novo assembly and annotation of Popillia japonica's genome with initial clues to its potential as an invasive pest.</title>
        <authorList>
            <person name="Cucini C."/>
            <person name="Boschi S."/>
            <person name="Funari R."/>
            <person name="Cardaioli E."/>
            <person name="Iannotti N."/>
            <person name="Marturano G."/>
            <person name="Paoli F."/>
            <person name="Bruttini M."/>
            <person name="Carapelli A."/>
            <person name="Frati F."/>
            <person name="Nardi F."/>
        </authorList>
    </citation>
    <scope>NUCLEOTIDE SEQUENCE [LARGE SCALE GENOMIC DNA]</scope>
    <source>
        <strain evidence="1">DMR45628</strain>
    </source>
</reference>
<gene>
    <name evidence="1" type="ORF">QE152_g10279</name>
</gene>